<keyword evidence="3" id="KW-1185">Reference proteome</keyword>
<evidence type="ECO:0000313" key="2">
    <source>
        <dbReference type="EMBL" id="KAF2320099.1"/>
    </source>
</evidence>
<evidence type="ECO:0000256" key="1">
    <source>
        <dbReference type="SAM" id="Coils"/>
    </source>
</evidence>
<organism evidence="2 3">
    <name type="scientific">Hevea brasiliensis</name>
    <name type="common">Para rubber tree</name>
    <name type="synonym">Siphonia brasiliensis</name>
    <dbReference type="NCBI Taxonomy" id="3981"/>
    <lineage>
        <taxon>Eukaryota</taxon>
        <taxon>Viridiplantae</taxon>
        <taxon>Streptophyta</taxon>
        <taxon>Embryophyta</taxon>
        <taxon>Tracheophyta</taxon>
        <taxon>Spermatophyta</taxon>
        <taxon>Magnoliopsida</taxon>
        <taxon>eudicotyledons</taxon>
        <taxon>Gunneridae</taxon>
        <taxon>Pentapetalae</taxon>
        <taxon>rosids</taxon>
        <taxon>fabids</taxon>
        <taxon>Malpighiales</taxon>
        <taxon>Euphorbiaceae</taxon>
        <taxon>Crotonoideae</taxon>
        <taxon>Micrandreae</taxon>
        <taxon>Hevea</taxon>
    </lineage>
</organism>
<dbReference type="AlphaFoldDB" id="A0A6A6N7C8"/>
<accession>A0A6A6N7C8</accession>
<feature type="coiled-coil region" evidence="1">
    <location>
        <begin position="105"/>
        <end position="155"/>
    </location>
</feature>
<evidence type="ECO:0008006" key="4">
    <source>
        <dbReference type="Google" id="ProtNLM"/>
    </source>
</evidence>
<gene>
    <name evidence="2" type="ORF">GH714_023459</name>
</gene>
<proteinExistence type="predicted"/>
<name>A0A6A6N7C8_HEVBR</name>
<dbReference type="Proteomes" id="UP000467840">
    <property type="component" value="Chromosome 10"/>
</dbReference>
<reference evidence="2 3" key="1">
    <citation type="journal article" date="2020" name="Mol. Plant">
        <title>The Chromosome-Based Rubber Tree Genome Provides New Insights into Spurge Genome Evolution and Rubber Biosynthesis.</title>
        <authorList>
            <person name="Liu J."/>
            <person name="Shi C."/>
            <person name="Shi C.C."/>
            <person name="Li W."/>
            <person name="Zhang Q.J."/>
            <person name="Zhang Y."/>
            <person name="Li K."/>
            <person name="Lu H.F."/>
            <person name="Shi C."/>
            <person name="Zhu S.T."/>
            <person name="Xiao Z.Y."/>
            <person name="Nan H."/>
            <person name="Yue Y."/>
            <person name="Zhu X.G."/>
            <person name="Wu Y."/>
            <person name="Hong X.N."/>
            <person name="Fan G.Y."/>
            <person name="Tong Y."/>
            <person name="Zhang D."/>
            <person name="Mao C.L."/>
            <person name="Liu Y.L."/>
            <person name="Hao S.J."/>
            <person name="Liu W.Q."/>
            <person name="Lv M.Q."/>
            <person name="Zhang H.B."/>
            <person name="Liu Y."/>
            <person name="Hu-Tang G.R."/>
            <person name="Wang J.P."/>
            <person name="Wang J.H."/>
            <person name="Sun Y.H."/>
            <person name="Ni S.B."/>
            <person name="Chen W.B."/>
            <person name="Zhang X.C."/>
            <person name="Jiao Y.N."/>
            <person name="Eichler E.E."/>
            <person name="Li G.H."/>
            <person name="Liu X."/>
            <person name="Gao L.Z."/>
        </authorList>
    </citation>
    <scope>NUCLEOTIDE SEQUENCE [LARGE SCALE GENOMIC DNA]</scope>
    <source>
        <strain evidence="3">cv. GT1</strain>
        <tissue evidence="2">Leaf</tissue>
    </source>
</reference>
<comment type="caution">
    <text evidence="2">The sequence shown here is derived from an EMBL/GenBank/DDBJ whole genome shotgun (WGS) entry which is preliminary data.</text>
</comment>
<keyword evidence="1" id="KW-0175">Coiled coil</keyword>
<protein>
    <recommendedName>
        <fullName evidence="4">Rx N-terminal domain-containing protein</fullName>
    </recommendedName>
</protein>
<dbReference type="EMBL" id="JAAGAX010000003">
    <property type="protein sequence ID" value="KAF2320099.1"/>
    <property type="molecule type" value="Genomic_DNA"/>
</dbReference>
<evidence type="ECO:0000313" key="3">
    <source>
        <dbReference type="Proteomes" id="UP000467840"/>
    </source>
</evidence>
<sequence>MDKGITSGFIVEPYFPMDPVTAAVLAGAVICAVPETAAFMHKVGKEATSSIIRKGSSIKNLDHNYEILDRELQKLVALATDIDQGRVSKEKIKNTDTCQKWITRARQIKTEVEALIHEYERIKEKLRRRINIVAKEHLSEKMVNKLDEVEKQLEEGKFLITYL</sequence>